<name>A0ABS7ZPE7_9GAMM</name>
<organism evidence="2 3">
    <name type="scientific">Thalassolituus marinus</name>
    <dbReference type="NCBI Taxonomy" id="671053"/>
    <lineage>
        <taxon>Bacteria</taxon>
        <taxon>Pseudomonadati</taxon>
        <taxon>Pseudomonadota</taxon>
        <taxon>Gammaproteobacteria</taxon>
        <taxon>Oceanospirillales</taxon>
        <taxon>Oceanospirillaceae</taxon>
        <taxon>Thalassolituus</taxon>
    </lineage>
</organism>
<keyword evidence="1" id="KW-0732">Signal</keyword>
<dbReference type="RefSeq" id="WP_225672470.1">
    <property type="nucleotide sequence ID" value="NZ_JAEDAH010000020.1"/>
</dbReference>
<feature type="chain" id="PRO_5045129436" description="Cytochrome c domain-containing protein" evidence="1">
    <location>
        <begin position="22"/>
        <end position="387"/>
    </location>
</feature>
<feature type="signal peptide" evidence="1">
    <location>
        <begin position="1"/>
        <end position="21"/>
    </location>
</feature>
<protein>
    <recommendedName>
        <fullName evidence="4">Cytochrome c domain-containing protein</fullName>
    </recommendedName>
</protein>
<dbReference type="EMBL" id="JAEDAH010000020">
    <property type="protein sequence ID" value="MCA6062957.1"/>
    <property type="molecule type" value="Genomic_DNA"/>
</dbReference>
<keyword evidence="3" id="KW-1185">Reference proteome</keyword>
<gene>
    <name evidence="2" type="ORF">I9W95_04985</name>
</gene>
<dbReference type="Proteomes" id="UP000714380">
    <property type="component" value="Unassembled WGS sequence"/>
</dbReference>
<dbReference type="NCBIfam" id="TIGR03806">
    <property type="entry name" value="chp_HNE_0200"/>
    <property type="match status" value="1"/>
</dbReference>
<evidence type="ECO:0000313" key="2">
    <source>
        <dbReference type="EMBL" id="MCA6062957.1"/>
    </source>
</evidence>
<reference evidence="2 3" key="1">
    <citation type="submission" date="2020-12" db="EMBL/GenBank/DDBJ databases">
        <title>Novel Thalassolituus-related marine hydrocarbonoclastic bacteria mediated algae-derived hydrocarbons mineralization in twilight zone of the northern South China Sea.</title>
        <authorList>
            <person name="Dong C."/>
        </authorList>
    </citation>
    <scope>NUCLEOTIDE SEQUENCE [LARGE SCALE GENOMIC DNA]</scope>
    <source>
        <strain evidence="2 3">IMCC1826</strain>
    </source>
</reference>
<accession>A0ABS7ZPE7</accession>
<proteinExistence type="predicted"/>
<sequence length="387" mass="42405">MTFHASLSLSLALPLTLLLTACGGDSSSDTQNTVSDTCVAGETSVQWEKLLSENAANLSDYQLFSNPCNATADPSPRGIPYTLSTPLFTDYASKYRFVFVPQDTVATYSEDDSFDFPVGTVITKTFSLPDNTAERGFDNERQIETRLLVHRESGWVALPYVWNAEGNDAVLDVNGELISTELTHNEQTYAMDYGVPDPQKCKRCHQTEGVFTPIGPKARFLNSDYDYSTGRENQLQHWMAASILQGLPADADSIDQVPEFSDATDLSAIPPSELQTYAKGWLDINCGHCHRPGGDASNTNFHAYWELDFDSNQNAHGVCQKPISFGGGSLSWIIYPGNADESIMIQRMAATDGGDRMPPLGRDLVHGEGLELVKAWINSLADNPACH</sequence>
<evidence type="ECO:0008006" key="4">
    <source>
        <dbReference type="Google" id="ProtNLM"/>
    </source>
</evidence>
<evidence type="ECO:0000256" key="1">
    <source>
        <dbReference type="SAM" id="SignalP"/>
    </source>
</evidence>
<evidence type="ECO:0000313" key="3">
    <source>
        <dbReference type="Proteomes" id="UP000714380"/>
    </source>
</evidence>
<comment type="caution">
    <text evidence="2">The sequence shown here is derived from an EMBL/GenBank/DDBJ whole genome shotgun (WGS) entry which is preliminary data.</text>
</comment>
<dbReference type="InterPro" id="IPR022269">
    <property type="entry name" value="SO_2930-like_C"/>
</dbReference>